<sequence length="287" mass="32594">MISSVVKILRPKQWTKNLIIFSGLIFSVNLFNNALIIKDLLAFILFCGLSSSIYIINDVFDLESDRKHPLKCLRPLPSGKIKVSHAVILASVLSLVSILGSFALHYTFGIIGVIYFISFLLYSLYFKHVVILDVLIISMGFVLRAVGGALVIEVRVSPWFLICTFLLSLFLALGKRRHELVLLNDQAGEHRKILDEYSPYFLDQMISVVTPSTLLAYSIYTLSKDAIKPNLEYTVPFVIYGIFRYLYLIHQKGEGGNPELILLTDLPIIINLILWGCTCVYLIYFYR</sequence>
<feature type="transmembrane region" description="Helical" evidence="5">
    <location>
        <begin position="132"/>
        <end position="152"/>
    </location>
</feature>
<evidence type="ECO:0000256" key="5">
    <source>
        <dbReference type="SAM" id="Phobius"/>
    </source>
</evidence>
<feature type="transmembrane region" description="Helical" evidence="5">
    <location>
        <begin position="158"/>
        <end position="174"/>
    </location>
</feature>
<dbReference type="CDD" id="cd13963">
    <property type="entry name" value="PT_UbiA_2"/>
    <property type="match status" value="1"/>
</dbReference>
<keyword evidence="6" id="KW-0808">Transferase</keyword>
<organism evidence="6 7">
    <name type="scientific">Candidatus Schekmanbacteria bacterium GWA2_38_11</name>
    <dbReference type="NCBI Taxonomy" id="1817876"/>
    <lineage>
        <taxon>Bacteria</taxon>
        <taxon>Candidatus Schekmaniibacteriota</taxon>
    </lineage>
</organism>
<feature type="transmembrane region" description="Helical" evidence="5">
    <location>
        <begin position="17"/>
        <end position="35"/>
    </location>
</feature>
<dbReference type="InterPro" id="IPR039653">
    <property type="entry name" value="Prenyltransferase"/>
</dbReference>
<keyword evidence="6" id="KW-0328">Glycosyltransferase</keyword>
<comment type="subcellular location">
    <subcellularLocation>
        <location evidence="1">Membrane</location>
        <topology evidence="1">Multi-pass membrane protein</topology>
    </subcellularLocation>
</comment>
<dbReference type="InterPro" id="IPR000537">
    <property type="entry name" value="UbiA_prenyltransferase"/>
</dbReference>
<feature type="transmembrane region" description="Helical" evidence="5">
    <location>
        <begin position="106"/>
        <end position="125"/>
    </location>
</feature>
<name>A0A1F7RMI5_9BACT</name>
<dbReference type="NCBIfam" id="NF008977">
    <property type="entry name" value="PRK12324.1-2"/>
    <property type="match status" value="1"/>
</dbReference>
<reference evidence="6 7" key="1">
    <citation type="journal article" date="2016" name="Nat. Commun.">
        <title>Thousands of microbial genomes shed light on interconnected biogeochemical processes in an aquifer system.</title>
        <authorList>
            <person name="Anantharaman K."/>
            <person name="Brown C.T."/>
            <person name="Hug L.A."/>
            <person name="Sharon I."/>
            <person name="Castelle C.J."/>
            <person name="Probst A.J."/>
            <person name="Thomas B.C."/>
            <person name="Singh A."/>
            <person name="Wilkins M.J."/>
            <person name="Karaoz U."/>
            <person name="Brodie E.L."/>
            <person name="Williams K.H."/>
            <person name="Hubbard S.S."/>
            <person name="Banfield J.F."/>
        </authorList>
    </citation>
    <scope>NUCLEOTIDE SEQUENCE [LARGE SCALE GENOMIC DNA]</scope>
</reference>
<dbReference type="PANTHER" id="PTHR11048:SF5">
    <property type="entry name" value="DECAPRENYL-PHOSPHATE PHOSPHORIBOSYLTRANSFERASE"/>
    <property type="match status" value="1"/>
</dbReference>
<keyword evidence="2 5" id="KW-0812">Transmembrane</keyword>
<evidence type="ECO:0000313" key="6">
    <source>
        <dbReference type="EMBL" id="OGL42786.1"/>
    </source>
</evidence>
<dbReference type="Gene3D" id="1.10.357.140">
    <property type="entry name" value="UbiA prenyltransferase"/>
    <property type="match status" value="1"/>
</dbReference>
<dbReference type="Proteomes" id="UP000178526">
    <property type="component" value="Unassembled WGS sequence"/>
</dbReference>
<gene>
    <name evidence="6" type="ORF">A2042_09545</name>
</gene>
<feature type="transmembrane region" description="Helical" evidence="5">
    <location>
        <begin position="231"/>
        <end position="248"/>
    </location>
</feature>
<evidence type="ECO:0000256" key="3">
    <source>
        <dbReference type="ARBA" id="ARBA00022989"/>
    </source>
</evidence>
<evidence type="ECO:0000313" key="7">
    <source>
        <dbReference type="Proteomes" id="UP000178526"/>
    </source>
</evidence>
<evidence type="ECO:0000256" key="1">
    <source>
        <dbReference type="ARBA" id="ARBA00004141"/>
    </source>
</evidence>
<dbReference type="GO" id="GO:0016765">
    <property type="term" value="F:transferase activity, transferring alkyl or aryl (other than methyl) groups"/>
    <property type="evidence" value="ECO:0007669"/>
    <property type="project" value="InterPro"/>
</dbReference>
<dbReference type="EMBL" id="MGDB01000026">
    <property type="protein sequence ID" value="OGL42786.1"/>
    <property type="molecule type" value="Genomic_DNA"/>
</dbReference>
<dbReference type="PANTHER" id="PTHR11048">
    <property type="entry name" value="PRENYLTRANSFERASES"/>
    <property type="match status" value="1"/>
</dbReference>
<protein>
    <submittedName>
        <fullName evidence="6">Phosphoribose diphosphate--decaprenyl-phosphate phosphoribosyltransferase</fullName>
    </submittedName>
</protein>
<accession>A0A1F7RMI5</accession>
<feature type="transmembrane region" description="Helical" evidence="5">
    <location>
        <begin position="260"/>
        <end position="286"/>
    </location>
</feature>
<dbReference type="GO" id="GO:0016757">
    <property type="term" value="F:glycosyltransferase activity"/>
    <property type="evidence" value="ECO:0007669"/>
    <property type="project" value="UniProtKB-KW"/>
</dbReference>
<evidence type="ECO:0000256" key="4">
    <source>
        <dbReference type="ARBA" id="ARBA00023136"/>
    </source>
</evidence>
<proteinExistence type="predicted"/>
<keyword evidence="3 5" id="KW-1133">Transmembrane helix</keyword>
<evidence type="ECO:0000256" key="2">
    <source>
        <dbReference type="ARBA" id="ARBA00022692"/>
    </source>
</evidence>
<dbReference type="Pfam" id="PF01040">
    <property type="entry name" value="UbiA"/>
    <property type="match status" value="1"/>
</dbReference>
<dbReference type="GO" id="GO:0005886">
    <property type="term" value="C:plasma membrane"/>
    <property type="evidence" value="ECO:0007669"/>
    <property type="project" value="TreeGrafter"/>
</dbReference>
<feature type="transmembrane region" description="Helical" evidence="5">
    <location>
        <begin position="41"/>
        <end position="60"/>
    </location>
</feature>
<dbReference type="AlphaFoldDB" id="A0A1F7RMI5"/>
<dbReference type="GO" id="GO:0009247">
    <property type="term" value="P:glycolipid biosynthetic process"/>
    <property type="evidence" value="ECO:0007669"/>
    <property type="project" value="TreeGrafter"/>
</dbReference>
<dbReference type="NCBIfam" id="NF008978">
    <property type="entry name" value="PRK12324.1-4"/>
    <property type="match status" value="1"/>
</dbReference>
<dbReference type="InterPro" id="IPR044878">
    <property type="entry name" value="UbiA_sf"/>
</dbReference>
<feature type="transmembrane region" description="Helical" evidence="5">
    <location>
        <begin position="81"/>
        <end position="100"/>
    </location>
</feature>
<keyword evidence="4 5" id="KW-0472">Membrane</keyword>
<comment type="caution">
    <text evidence="6">The sequence shown here is derived from an EMBL/GenBank/DDBJ whole genome shotgun (WGS) entry which is preliminary data.</text>
</comment>